<evidence type="ECO:0000313" key="1">
    <source>
        <dbReference type="EMBL" id="KQL44653.1"/>
    </source>
</evidence>
<evidence type="ECO:0000313" key="2">
    <source>
        <dbReference type="Proteomes" id="UP000051063"/>
    </source>
</evidence>
<dbReference type="Proteomes" id="UP000051063">
    <property type="component" value="Unassembled WGS sequence"/>
</dbReference>
<dbReference type="EMBL" id="LJJB01000013">
    <property type="protein sequence ID" value="KQL44653.1"/>
    <property type="molecule type" value="Genomic_DNA"/>
</dbReference>
<name>A0ABR5N2Z2_BRECH</name>
<reference evidence="1 2" key="1">
    <citation type="submission" date="2015-09" db="EMBL/GenBank/DDBJ databases">
        <title>Genome sequencing project for genomic taxonomy and phylogenomics of Bacillus-like bacteria.</title>
        <authorList>
            <person name="Liu B."/>
            <person name="Wang J."/>
            <person name="Zhu Y."/>
            <person name="Liu G."/>
            <person name="Chen Q."/>
            <person name="Chen Z."/>
            <person name="Lan J."/>
            <person name="Che J."/>
            <person name="Ge C."/>
            <person name="Shi H."/>
            <person name="Pan Z."/>
            <person name="Liu X."/>
        </authorList>
    </citation>
    <scope>NUCLEOTIDE SEQUENCE [LARGE SCALE GENOMIC DNA]</scope>
    <source>
        <strain evidence="1 2">DSM 8552</strain>
    </source>
</reference>
<organism evidence="1 2">
    <name type="scientific">Brevibacillus choshinensis</name>
    <dbReference type="NCBI Taxonomy" id="54911"/>
    <lineage>
        <taxon>Bacteria</taxon>
        <taxon>Bacillati</taxon>
        <taxon>Bacillota</taxon>
        <taxon>Bacilli</taxon>
        <taxon>Bacillales</taxon>
        <taxon>Paenibacillaceae</taxon>
        <taxon>Brevibacillus</taxon>
    </lineage>
</organism>
<comment type="caution">
    <text evidence="1">The sequence shown here is derived from an EMBL/GenBank/DDBJ whole genome shotgun (WGS) entry which is preliminary data.</text>
</comment>
<proteinExistence type="predicted"/>
<gene>
    <name evidence="1" type="ORF">AN963_25100</name>
</gene>
<accession>A0ABR5N2Z2</accession>
<sequence length="157" mass="18186">MSRTLKIKFTVTIPYKGKIIKEGQFRFFSSSVDKTQKVEQVRTIRRGNYYVTTGYFTPKIHGKYTAYFFNAMQDDKTKEEWEGLGFYKFEVKENPNIAVSLSPNTAYMKAGEEIYLSVTYLSPELPTQHIAWNEKKTGCPQAFIGLERRPAKQIAEN</sequence>
<keyword evidence="2" id="KW-1185">Reference proteome</keyword>
<protein>
    <submittedName>
        <fullName evidence="1">Uncharacterized protein</fullName>
    </submittedName>
</protein>